<name>A0A2X2VW04_CLOCO</name>
<feature type="transmembrane region" description="Helical" evidence="2">
    <location>
        <begin position="6"/>
        <end position="24"/>
    </location>
</feature>
<evidence type="ECO:0000313" key="5">
    <source>
        <dbReference type="Proteomes" id="UP000250223"/>
    </source>
</evidence>
<evidence type="ECO:0000256" key="1">
    <source>
        <dbReference type="SAM" id="MobiDB-lite"/>
    </source>
</evidence>
<protein>
    <submittedName>
        <fullName evidence="3">Membrane spanning protein</fullName>
    </submittedName>
</protein>
<dbReference type="AlphaFoldDB" id="A0A2X2VW04"/>
<evidence type="ECO:0000313" key="4">
    <source>
        <dbReference type="EMBL" id="SQB33685.1"/>
    </source>
</evidence>
<reference evidence="3 5" key="1">
    <citation type="submission" date="2018-06" db="EMBL/GenBank/DDBJ databases">
        <authorList>
            <consortium name="Pathogen Informatics"/>
            <person name="Doyle S."/>
        </authorList>
    </citation>
    <scope>NUCLEOTIDE SEQUENCE [LARGE SCALE GENOMIC DNA]</scope>
    <source>
        <strain evidence="3 5">NCTC13028</strain>
    </source>
</reference>
<sequence>MELVIIFYILFIIFFSALLIATLTGSKILKDKKDAIIIYSIGTIIYGALFVLTLRLQLNSYNYVHVEPVNKTPINRKVSSKVDGNNKGNSQEANQEKQIKTQNNHKGKIKGNINKNTGEKIYHVPGSTYYDRTIAEEWFNTIEEAKKAGYRAPKR</sequence>
<keyword evidence="2" id="KW-0472">Membrane</keyword>
<feature type="compositionally biased region" description="Polar residues" evidence="1">
    <location>
        <begin position="82"/>
        <end position="93"/>
    </location>
</feature>
<proteinExistence type="predicted"/>
<dbReference type="Proteomes" id="UP000250223">
    <property type="component" value="Unassembled WGS sequence"/>
</dbReference>
<dbReference type="EMBL" id="UAWC01000001">
    <property type="protein sequence ID" value="SQB33406.1"/>
    <property type="molecule type" value="Genomic_DNA"/>
</dbReference>
<dbReference type="RefSeq" id="WP_176579546.1">
    <property type="nucleotide sequence ID" value="NZ_UAWC01000001.1"/>
</dbReference>
<evidence type="ECO:0000313" key="3">
    <source>
        <dbReference type="EMBL" id="SQB33406.1"/>
    </source>
</evidence>
<keyword evidence="2" id="KW-0812">Transmembrane</keyword>
<feature type="transmembrane region" description="Helical" evidence="2">
    <location>
        <begin position="36"/>
        <end position="56"/>
    </location>
</feature>
<evidence type="ECO:0000256" key="2">
    <source>
        <dbReference type="SAM" id="Phobius"/>
    </source>
</evidence>
<organism evidence="3 5">
    <name type="scientific">Clostridium cochlearium</name>
    <dbReference type="NCBI Taxonomy" id="1494"/>
    <lineage>
        <taxon>Bacteria</taxon>
        <taxon>Bacillati</taxon>
        <taxon>Bacillota</taxon>
        <taxon>Clostridia</taxon>
        <taxon>Eubacteriales</taxon>
        <taxon>Clostridiaceae</taxon>
        <taxon>Clostridium</taxon>
    </lineage>
</organism>
<keyword evidence="2" id="KW-1133">Transmembrane helix</keyword>
<dbReference type="EMBL" id="UAWC01000001">
    <property type="protein sequence ID" value="SQB33685.1"/>
    <property type="molecule type" value="Genomic_DNA"/>
</dbReference>
<accession>A0A2X2VW04</accession>
<gene>
    <name evidence="3" type="ORF">NCTC13028_00399</name>
    <name evidence="4" type="ORF">NCTC13028_00643</name>
</gene>
<feature type="region of interest" description="Disordered" evidence="1">
    <location>
        <begin position="75"/>
        <end position="114"/>
    </location>
</feature>